<dbReference type="OrthoDB" id="21470at2759"/>
<dbReference type="GO" id="GO:0003676">
    <property type="term" value="F:nucleic acid binding"/>
    <property type="evidence" value="ECO:0007669"/>
    <property type="project" value="UniProtKB-UniRule"/>
</dbReference>
<dbReference type="STRING" id="1314800.A0A1B7MNQ3"/>
<dbReference type="Proteomes" id="UP000092154">
    <property type="component" value="Unassembled WGS sequence"/>
</dbReference>
<keyword evidence="5" id="KW-1185">Reference proteome</keyword>
<feature type="region of interest" description="Disordered" evidence="1">
    <location>
        <begin position="79"/>
        <end position="105"/>
    </location>
</feature>
<evidence type="ECO:0000259" key="3">
    <source>
        <dbReference type="PROSITE" id="PS51061"/>
    </source>
</evidence>
<dbReference type="InterPro" id="IPR000467">
    <property type="entry name" value="G_patch_dom"/>
</dbReference>
<organism evidence="4 5">
    <name type="scientific">Rhizopogon vinicolor AM-OR11-026</name>
    <dbReference type="NCBI Taxonomy" id="1314800"/>
    <lineage>
        <taxon>Eukaryota</taxon>
        <taxon>Fungi</taxon>
        <taxon>Dikarya</taxon>
        <taxon>Basidiomycota</taxon>
        <taxon>Agaricomycotina</taxon>
        <taxon>Agaricomycetes</taxon>
        <taxon>Agaricomycetidae</taxon>
        <taxon>Boletales</taxon>
        <taxon>Suillineae</taxon>
        <taxon>Rhizopogonaceae</taxon>
        <taxon>Rhizopogon</taxon>
    </lineage>
</organism>
<evidence type="ECO:0000256" key="1">
    <source>
        <dbReference type="SAM" id="MobiDB-lite"/>
    </source>
</evidence>
<dbReference type="SMART" id="SM00443">
    <property type="entry name" value="G_patch"/>
    <property type="match status" value="1"/>
</dbReference>
<evidence type="ECO:0000313" key="4">
    <source>
        <dbReference type="EMBL" id="OAX34230.1"/>
    </source>
</evidence>
<dbReference type="Pfam" id="PF01424">
    <property type="entry name" value="R3H"/>
    <property type="match status" value="1"/>
</dbReference>
<dbReference type="InterPro" id="IPR051189">
    <property type="entry name" value="Splicing_assoc_domain"/>
</dbReference>
<dbReference type="SMART" id="SM00393">
    <property type="entry name" value="R3H"/>
    <property type="match status" value="1"/>
</dbReference>
<dbReference type="PANTHER" id="PTHR14195">
    <property type="entry name" value="G PATCH DOMAIN CONTAINING PROTEIN 2"/>
    <property type="match status" value="1"/>
</dbReference>
<evidence type="ECO:0000313" key="5">
    <source>
        <dbReference type="Proteomes" id="UP000092154"/>
    </source>
</evidence>
<feature type="region of interest" description="Disordered" evidence="1">
    <location>
        <begin position="1"/>
        <end position="30"/>
    </location>
</feature>
<feature type="compositionally biased region" description="Acidic residues" evidence="1">
    <location>
        <begin position="500"/>
        <end position="514"/>
    </location>
</feature>
<feature type="domain" description="R3H" evidence="3">
    <location>
        <begin position="746"/>
        <end position="810"/>
    </location>
</feature>
<feature type="compositionally biased region" description="Acidic residues" evidence="1">
    <location>
        <begin position="523"/>
        <end position="542"/>
    </location>
</feature>
<dbReference type="Gene3D" id="3.30.1370.50">
    <property type="entry name" value="R3H-like domain"/>
    <property type="match status" value="1"/>
</dbReference>
<feature type="region of interest" description="Disordered" evidence="1">
    <location>
        <begin position="328"/>
        <end position="395"/>
    </location>
</feature>
<feature type="compositionally biased region" description="Acidic residues" evidence="1">
    <location>
        <begin position="559"/>
        <end position="570"/>
    </location>
</feature>
<feature type="compositionally biased region" description="Acidic residues" evidence="1">
    <location>
        <begin position="432"/>
        <end position="449"/>
    </location>
</feature>
<reference evidence="4 5" key="1">
    <citation type="submission" date="2016-06" db="EMBL/GenBank/DDBJ databases">
        <title>Comparative genomics of the ectomycorrhizal sister species Rhizopogon vinicolor and Rhizopogon vesiculosus (Basidiomycota: Boletales) reveals a divergence of the mating type B locus.</title>
        <authorList>
            <consortium name="DOE Joint Genome Institute"/>
            <person name="Mujic A.B."/>
            <person name="Kuo A."/>
            <person name="Tritt A."/>
            <person name="Lipzen A."/>
            <person name="Chen C."/>
            <person name="Johnson J."/>
            <person name="Sharma A."/>
            <person name="Barry K."/>
            <person name="Grigoriev I.V."/>
            <person name="Spatafora J.W."/>
        </authorList>
    </citation>
    <scope>NUCLEOTIDE SEQUENCE [LARGE SCALE GENOMIC DNA]</scope>
    <source>
        <strain evidence="4 5">AM-OR11-026</strain>
    </source>
</reference>
<feature type="domain" description="G-patch" evidence="2">
    <location>
        <begin position="864"/>
        <end position="910"/>
    </location>
</feature>
<dbReference type="InterPro" id="IPR001374">
    <property type="entry name" value="R3H_dom"/>
</dbReference>
<name>A0A1B7MNQ3_9AGAM</name>
<evidence type="ECO:0000259" key="2">
    <source>
        <dbReference type="PROSITE" id="PS50174"/>
    </source>
</evidence>
<feature type="region of interest" description="Disordered" evidence="1">
    <location>
        <begin position="830"/>
        <end position="859"/>
    </location>
</feature>
<feature type="compositionally biased region" description="Gly residues" evidence="1">
    <location>
        <begin position="1"/>
        <end position="17"/>
    </location>
</feature>
<dbReference type="AlphaFoldDB" id="A0A1B7MNQ3"/>
<feature type="compositionally biased region" description="Polar residues" evidence="1">
    <location>
        <begin position="338"/>
        <end position="355"/>
    </location>
</feature>
<dbReference type="PROSITE" id="PS50174">
    <property type="entry name" value="G_PATCH"/>
    <property type="match status" value="1"/>
</dbReference>
<feature type="region of interest" description="Disordered" evidence="1">
    <location>
        <begin position="148"/>
        <end position="171"/>
    </location>
</feature>
<feature type="region of interest" description="Disordered" evidence="1">
    <location>
        <begin position="410"/>
        <end position="605"/>
    </location>
</feature>
<dbReference type="PROSITE" id="PS51061">
    <property type="entry name" value="R3H"/>
    <property type="match status" value="1"/>
</dbReference>
<dbReference type="InParanoid" id="A0A1B7MNQ3"/>
<accession>A0A1B7MNQ3</accession>
<dbReference type="SUPFAM" id="SSF82708">
    <property type="entry name" value="R3H domain"/>
    <property type="match status" value="1"/>
</dbReference>
<gene>
    <name evidence="4" type="ORF">K503DRAFT_747687</name>
</gene>
<evidence type="ECO:0008006" key="6">
    <source>
        <dbReference type="Google" id="ProtNLM"/>
    </source>
</evidence>
<feature type="compositionally biased region" description="Basic and acidic residues" evidence="1">
    <location>
        <begin position="410"/>
        <end position="431"/>
    </location>
</feature>
<dbReference type="InterPro" id="IPR036867">
    <property type="entry name" value="R3H_dom_sf"/>
</dbReference>
<protein>
    <recommendedName>
        <fullName evidence="6">Protein SQS1</fullName>
    </recommendedName>
</protein>
<proteinExistence type="predicted"/>
<sequence>MGMGRGRGQGRGRGGGFDRPAHTGTGRARSGFNPLLIPVNFVPSVYTRTLFEEVEEILQPVVESAGVTEESHVPTADRVARVFSGRDIPPPPSSASSDDGRSEEELEEIDFADMGKLRGRLDAAQTLIDARDPLVAYALPEEVFTGTYNGRKHRDGTPSPQHADVTPDEGGLVSTHTVINETTVTSVHEHSLTTLENSTATLVITEDDKIAVDKPETTPVSPSPKATISEEIIASPAGPAEDDAPAFFIDTEPTRPSARPSANDVVLFDRTWSGAPLGEDDEVIVYVAPHPRSGPASPIPNVPPVRLPSRSLLTGTSHPALNETLAAHEDARDDTKSILPQSNEPPQFSSVSFAFTSPVKKQPRQRPVFTPGDRSKAKVQASKREVRAARKRAQRQATFGSFGAMLSEARLRDADERERRDVRWETRRQDDSDLDWGDGDEVPDNDGIDDVSNGLGGMDLDPDLEPSLEAMKDFVKSMSAEGSRHVTMDDIEDRERMRVEDEEDDDDDDDDDDNDSHATSNDTSDEEDEDEKAAFEVEEEILIAEFQGERAGGPSPVQDSDEEEDSSDDELSPRGNFQARLRRVREKSRAAQPATGAPGDEGTIDWCRADSDDDYIAHLDDLLEIHSGIAGGKDSKQHKQLFRAIHNGQFNDYEDYLELNGSFSYGDMEPAKRKKDKIKGLPADLAAAWEKDRAKKAERKRARQEARLLAAVDSLTPKRGGKKARKAMRAAANLDPSVLAQMPNAIVDMVSLVQQIRRFIDNIGGRNTMVLPPMDKASRKLVHELALAFNLKSHSKGEGNGRYTTLAKTTRSTVNEQKVKKIMKKYDSGFNRPYDPSGQGKTRAVMPKHKDGDEVGKAAPKIGETNIGFKMLASMGWAQGNRIGGDASTGIDAPLTAIIKNTKLGLGATR</sequence>
<dbReference type="Pfam" id="PF01585">
    <property type="entry name" value="G-patch"/>
    <property type="match status" value="1"/>
</dbReference>
<dbReference type="EMBL" id="KV448639">
    <property type="protein sequence ID" value="OAX34230.1"/>
    <property type="molecule type" value="Genomic_DNA"/>
</dbReference>
<feature type="compositionally biased region" description="Basic and acidic residues" evidence="1">
    <location>
        <begin position="482"/>
        <end position="499"/>
    </location>
</feature>